<name>A0A218MM73_9VIRU</name>
<reference evidence="1" key="1">
    <citation type="submission" date="2016-10" db="EMBL/GenBank/DDBJ databases">
        <authorList>
            <person name="Varghese N."/>
        </authorList>
    </citation>
    <scope>NUCLEOTIDE SEQUENCE</scope>
</reference>
<accession>A0A218MM73</accession>
<evidence type="ECO:0000313" key="1">
    <source>
        <dbReference type="EMBL" id="ASF00396.1"/>
    </source>
</evidence>
<organism evidence="1">
    <name type="scientific">uncultured virus</name>
    <dbReference type="NCBI Taxonomy" id="340016"/>
    <lineage>
        <taxon>Viruses</taxon>
        <taxon>environmental samples</taxon>
    </lineage>
</organism>
<protein>
    <submittedName>
        <fullName evidence="1">Uncharacterized protein</fullName>
    </submittedName>
</protein>
<proteinExistence type="predicted"/>
<reference evidence="1" key="2">
    <citation type="journal article" date="2017" name="Nat. Commun.">
        <title>Single-virus genomics reveals hidden cosmopolitan and abundant viruses.</title>
        <authorList>
            <person name="Martinez-Hernandez F."/>
            <person name="Fornas O."/>
            <person name="Lluesma Gomez M."/>
            <person name="Bolduc B."/>
            <person name="de la Cruz Pena M.J."/>
            <person name="Martinez J.M."/>
            <person name="Anton J."/>
            <person name="Gasol J.M."/>
            <person name="Rosselli R."/>
            <person name="Rodriguez-Valera F."/>
            <person name="Sullivan M.B."/>
            <person name="Acinas S.G."/>
            <person name="Martinez-Garcia M."/>
        </authorList>
    </citation>
    <scope>NUCLEOTIDE SEQUENCE</scope>
</reference>
<dbReference type="EMBL" id="KY052832">
    <property type="protein sequence ID" value="ASF00396.1"/>
    <property type="molecule type" value="Genomic_DNA"/>
</dbReference>
<sequence length="230" mass="26746">MKITFNMATIPSRYKLGIKAIESIYDQADEIRIYLNNFSEVPEEFKRDKIVTHIGKDLNATGKLFWALNPDEYYFCIDDDIRYPSTYAQDMIQYLNTLEDKACMSLHGKILNPTPVPDYFNGGIKHYFHFLHGFNTTTRVHVIGNGVSVFNTNNVKIDYTKFKYHYMDDIEVSLQLQEQNIPAIAVAHDSNYLGYEEPDKIGGVETLYTQYHNKGLTQTERINSIKWKLF</sequence>
<dbReference type="InterPro" id="IPR029044">
    <property type="entry name" value="Nucleotide-diphossugar_trans"/>
</dbReference>
<dbReference type="SUPFAM" id="SSF53448">
    <property type="entry name" value="Nucleotide-diphospho-sugar transferases"/>
    <property type="match status" value="1"/>
</dbReference>